<name>G3Y6J9_ASPNA</name>
<evidence type="ECO:0000313" key="2">
    <source>
        <dbReference type="Proteomes" id="UP000009038"/>
    </source>
</evidence>
<accession>G3Y6J9</accession>
<dbReference type="VEuPathDB" id="FungiDB:ASPNIDRAFT2_45600"/>
<proteinExistence type="predicted"/>
<dbReference type="HOGENOM" id="CLU_1927130_0_0_1"/>
<protein>
    <submittedName>
        <fullName evidence="1">Uncharacterized protein</fullName>
    </submittedName>
</protein>
<sequence>MLCFQVVVNCRGQVTWEGSVVGGICELRYGLILFKVIGDDDGVSVRDISFMKSRWSRHPDHLGNPKIETNLNPGTEFKSKSMTCRADLSLRFHLLKGCCWGFQACESLGVSLLPSGEGFIECLPSIDNSRL</sequence>
<evidence type="ECO:0000313" key="1">
    <source>
        <dbReference type="EMBL" id="EHA21462.1"/>
    </source>
</evidence>
<comment type="caution">
    <text evidence="1">The sequence shown here is derived from an EMBL/GenBank/DDBJ whole genome shotgun (WGS) entry which is preliminary data.</text>
</comment>
<gene>
    <name evidence="1" type="ORF">ASPNIDRAFT_45600</name>
</gene>
<dbReference type="EMBL" id="ACJE01000014">
    <property type="protein sequence ID" value="EHA21462.1"/>
    <property type="molecule type" value="Genomic_DNA"/>
</dbReference>
<organism evidence="1 2">
    <name type="scientific">Aspergillus niger (strain ATCC 1015 / CBS 113.46 / FGSC A1144 / LSHB Ac4 / NCTC 3858a / NRRL 328 / USDA 3528.7)</name>
    <dbReference type="NCBI Taxonomy" id="380704"/>
    <lineage>
        <taxon>Eukaryota</taxon>
        <taxon>Fungi</taxon>
        <taxon>Dikarya</taxon>
        <taxon>Ascomycota</taxon>
        <taxon>Pezizomycotina</taxon>
        <taxon>Eurotiomycetes</taxon>
        <taxon>Eurotiomycetidae</taxon>
        <taxon>Eurotiales</taxon>
        <taxon>Aspergillaceae</taxon>
        <taxon>Aspergillus</taxon>
        <taxon>Aspergillus subgen. Circumdati</taxon>
    </lineage>
</organism>
<dbReference type="Proteomes" id="UP000009038">
    <property type="component" value="Unassembled WGS sequence"/>
</dbReference>
<reference evidence="1 2" key="1">
    <citation type="journal article" date="2011" name="Genome Res.">
        <title>Comparative genomics of citric-acid-producing Aspergillus niger ATCC 1015 versus enzyme-producing CBS 513.88.</title>
        <authorList>
            <person name="Andersen M.R."/>
            <person name="Salazar M.P."/>
            <person name="Schaap P.J."/>
            <person name="van de Vondervoort P.J."/>
            <person name="Culley D."/>
            <person name="Thykaer J."/>
            <person name="Frisvad J.C."/>
            <person name="Nielsen K.F."/>
            <person name="Albang R."/>
            <person name="Albermann K."/>
            <person name="Berka R.M."/>
            <person name="Braus G.H."/>
            <person name="Braus-Stromeyer S.A."/>
            <person name="Corrochano L.M."/>
            <person name="Dai Z."/>
            <person name="van Dijck P.W."/>
            <person name="Hofmann G."/>
            <person name="Lasure L.L."/>
            <person name="Magnuson J.K."/>
            <person name="Menke H."/>
            <person name="Meijer M."/>
            <person name="Meijer S.L."/>
            <person name="Nielsen J.B."/>
            <person name="Nielsen M.L."/>
            <person name="van Ooyen A.J."/>
            <person name="Pel H.J."/>
            <person name="Poulsen L."/>
            <person name="Samson R.A."/>
            <person name="Stam H."/>
            <person name="Tsang A."/>
            <person name="van den Brink J.M."/>
            <person name="Atkins A."/>
            <person name="Aerts A."/>
            <person name="Shapiro H."/>
            <person name="Pangilinan J."/>
            <person name="Salamov A."/>
            <person name="Lou Y."/>
            <person name="Lindquist E."/>
            <person name="Lucas S."/>
            <person name="Grimwood J."/>
            <person name="Grigoriev I.V."/>
            <person name="Kubicek C.P."/>
            <person name="Martinez D."/>
            <person name="van Peij N.N."/>
            <person name="Roubos J.A."/>
            <person name="Nielsen J."/>
            <person name="Baker S.E."/>
        </authorList>
    </citation>
    <scope>NUCLEOTIDE SEQUENCE [LARGE SCALE GENOMIC DNA]</scope>
    <source>
        <strain evidence="2">ATCC 1015 / CBS 113.46 / FGSC A1144 / LSHB Ac4 / NCTC 3858a / NRRL 328 / USDA 3528.7</strain>
    </source>
</reference>
<dbReference type="AlphaFoldDB" id="G3Y6J9"/>